<dbReference type="InterPro" id="IPR001387">
    <property type="entry name" value="Cro/C1-type_HTH"/>
</dbReference>
<sequence length="104" mass="11836">MNDMWPRWDETRDHLGNDPGRVTDARAELEAEIAAYRLAEIRKGQHRTQAELADEIGVSQRRVSEIESADISRAEVRTVSRYIEALGGTMRLVAEFPGRSVELR</sequence>
<dbReference type="SMART" id="SM00530">
    <property type="entry name" value="HTH_XRE"/>
    <property type="match status" value="1"/>
</dbReference>
<reference evidence="3 4" key="1">
    <citation type="submission" date="2020-02" db="EMBL/GenBank/DDBJ databases">
        <authorList>
            <person name="Li X.-J."/>
            <person name="Han X.-M."/>
        </authorList>
    </citation>
    <scope>NUCLEOTIDE SEQUENCE [LARGE SCALE GENOMIC DNA]</scope>
    <source>
        <strain evidence="3 4">CCTCC AB 2017055</strain>
    </source>
</reference>
<dbReference type="Pfam" id="PF01381">
    <property type="entry name" value="HTH_3"/>
    <property type="match status" value="1"/>
</dbReference>
<protein>
    <submittedName>
        <fullName evidence="3">Helix-turn-helix transcriptional regulator</fullName>
    </submittedName>
</protein>
<dbReference type="GO" id="GO:0003677">
    <property type="term" value="F:DNA binding"/>
    <property type="evidence" value="ECO:0007669"/>
    <property type="project" value="InterPro"/>
</dbReference>
<accession>A0A6L9SDR3</accession>
<keyword evidence="4" id="KW-1185">Reference proteome</keyword>
<gene>
    <name evidence="3" type="ORF">G1H10_21215</name>
</gene>
<feature type="domain" description="HTH cro/C1-type" evidence="2">
    <location>
        <begin position="38"/>
        <end position="93"/>
    </location>
</feature>
<proteinExistence type="predicted"/>
<dbReference type="AlphaFoldDB" id="A0A6L9SDR3"/>
<organism evidence="3 4">
    <name type="scientific">Phytoactinopolyspora halotolerans</name>
    <dbReference type="NCBI Taxonomy" id="1981512"/>
    <lineage>
        <taxon>Bacteria</taxon>
        <taxon>Bacillati</taxon>
        <taxon>Actinomycetota</taxon>
        <taxon>Actinomycetes</taxon>
        <taxon>Jiangellales</taxon>
        <taxon>Jiangellaceae</taxon>
        <taxon>Phytoactinopolyspora</taxon>
    </lineage>
</organism>
<dbReference type="InterPro" id="IPR010982">
    <property type="entry name" value="Lambda_DNA-bd_dom_sf"/>
</dbReference>
<evidence type="ECO:0000313" key="4">
    <source>
        <dbReference type="Proteomes" id="UP000475214"/>
    </source>
</evidence>
<dbReference type="Gene3D" id="1.10.260.40">
    <property type="entry name" value="lambda repressor-like DNA-binding domains"/>
    <property type="match status" value="1"/>
</dbReference>
<dbReference type="EMBL" id="JAAGOA010000016">
    <property type="protein sequence ID" value="NEE02688.1"/>
    <property type="molecule type" value="Genomic_DNA"/>
</dbReference>
<comment type="caution">
    <text evidence="3">The sequence shown here is derived from an EMBL/GenBank/DDBJ whole genome shotgun (WGS) entry which is preliminary data.</text>
</comment>
<evidence type="ECO:0000256" key="1">
    <source>
        <dbReference type="SAM" id="MobiDB-lite"/>
    </source>
</evidence>
<name>A0A6L9SDR3_9ACTN</name>
<dbReference type="CDD" id="cd00093">
    <property type="entry name" value="HTH_XRE"/>
    <property type="match status" value="1"/>
</dbReference>
<feature type="region of interest" description="Disordered" evidence="1">
    <location>
        <begin position="1"/>
        <end position="21"/>
    </location>
</feature>
<dbReference type="Proteomes" id="UP000475214">
    <property type="component" value="Unassembled WGS sequence"/>
</dbReference>
<evidence type="ECO:0000259" key="2">
    <source>
        <dbReference type="PROSITE" id="PS50943"/>
    </source>
</evidence>
<dbReference type="PROSITE" id="PS50943">
    <property type="entry name" value="HTH_CROC1"/>
    <property type="match status" value="1"/>
</dbReference>
<evidence type="ECO:0000313" key="3">
    <source>
        <dbReference type="EMBL" id="NEE02688.1"/>
    </source>
</evidence>
<dbReference type="SUPFAM" id="SSF47413">
    <property type="entry name" value="lambda repressor-like DNA-binding domains"/>
    <property type="match status" value="1"/>
</dbReference>